<dbReference type="Proteomes" id="UP000184526">
    <property type="component" value="Unassembled WGS sequence"/>
</dbReference>
<feature type="region of interest" description="Disordered" evidence="1">
    <location>
        <begin position="54"/>
        <end position="79"/>
    </location>
</feature>
<dbReference type="Pfam" id="PF16403">
    <property type="entry name" value="Bact_surface_Ig-like"/>
    <property type="match status" value="4"/>
</dbReference>
<proteinExistence type="predicted"/>
<dbReference type="AlphaFoldDB" id="A0A1M5Y976"/>
<evidence type="ECO:0000259" key="3">
    <source>
        <dbReference type="Pfam" id="PF16403"/>
    </source>
</evidence>
<dbReference type="InterPro" id="IPR032179">
    <property type="entry name" value="Cry22Aa_Ig-like"/>
</dbReference>
<evidence type="ECO:0000313" key="4">
    <source>
        <dbReference type="EMBL" id="SHI08388.1"/>
    </source>
</evidence>
<feature type="domain" description="Pesticidal crystal protein Cry22Aa Ig-like" evidence="3">
    <location>
        <begin position="472"/>
        <end position="530"/>
    </location>
</feature>
<feature type="domain" description="Pesticidal crystal protein Cry22Aa Ig-like" evidence="3">
    <location>
        <begin position="310"/>
        <end position="363"/>
    </location>
</feature>
<evidence type="ECO:0000256" key="1">
    <source>
        <dbReference type="SAM" id="MobiDB-lite"/>
    </source>
</evidence>
<reference evidence="4 5" key="1">
    <citation type="submission" date="2016-11" db="EMBL/GenBank/DDBJ databases">
        <authorList>
            <person name="Jaros S."/>
            <person name="Januszkiewicz K."/>
            <person name="Wedrychowicz H."/>
        </authorList>
    </citation>
    <scope>NUCLEOTIDE SEQUENCE [LARGE SCALE GENOMIC DNA]</scope>
    <source>
        <strain evidence="4 5">DSM 3089</strain>
    </source>
</reference>
<protein>
    <recommendedName>
        <fullName evidence="3">Pesticidal crystal protein Cry22Aa Ig-like domain-containing protein</fullName>
    </recommendedName>
</protein>
<sequence>MKFNKRALILTMSTALILSSLRPLIPYAEQEIPNDNTMLNTSINTEINSSAIQGDKNNLSEVTNTSGINSNSEDNKVSNDKLTVDNVSNSVNNINASTALLSRLAEQPYVTNVSVKEDSTLDNYKGSFSIDGKARIGNTVYLSYNSTSQEQVINENIDFKFSVESTVKDFTIELYSKDSYGKSSDKTIIEVKNGASTIIKNGTTPTSNTLPSIDAKDISLSLNDKFDAMNSVFAYDKEDGELTTKLEVLSNSVDTSKAGTYKVSYKITDSDGNITLKDINVTVQGKANVKPIIIATDLTFDLFDKFFAIDYATAIDEEDGDLTDKIEVLETTVNTAKSGVYKVVYSVTDSAGATTTKTISVTVTNKLSDPNTNPVLILAYPEITLGSNFNPMDYVAAWDKEDGDITKLIDILENTVDTSKVGVYNVTYQIIDNDGGAAVADMPVSVVDPNDNSGNLDSKNENASPTITLTQTHILLGDTFDPLSIVSAYDEEDGDLTDKIQVIENTVIPTKEGVYKIVYKVTDSQGASTVEQVTLTVTRTQSPVDVVNTNSPTPKDTTTESNTSTAAPVTGDPTSLGYLGLMLGSLGIIVAGKPSKKDKE</sequence>
<feature type="signal peptide" evidence="2">
    <location>
        <begin position="1"/>
        <end position="28"/>
    </location>
</feature>
<evidence type="ECO:0000256" key="2">
    <source>
        <dbReference type="SAM" id="SignalP"/>
    </source>
</evidence>
<feature type="compositionally biased region" description="Polar residues" evidence="1">
    <location>
        <begin position="54"/>
        <end position="72"/>
    </location>
</feature>
<keyword evidence="5" id="KW-1185">Reference proteome</keyword>
<name>A0A1M5Y976_9CLOT</name>
<dbReference type="RefSeq" id="WP_072832563.1">
    <property type="nucleotide sequence ID" value="NZ_FQXP01000012.1"/>
</dbReference>
<dbReference type="STRING" id="1121306.SAMN02745196_02737"/>
<feature type="domain" description="Pesticidal crystal protein Cry22Aa Ig-like" evidence="3">
    <location>
        <begin position="216"/>
        <end position="283"/>
    </location>
</feature>
<dbReference type="EMBL" id="FQXP01000012">
    <property type="protein sequence ID" value="SHI08388.1"/>
    <property type="molecule type" value="Genomic_DNA"/>
</dbReference>
<accession>A0A1M5Y976</accession>
<feature type="chain" id="PRO_5012093212" description="Pesticidal crystal protein Cry22Aa Ig-like domain-containing protein" evidence="2">
    <location>
        <begin position="29"/>
        <end position="600"/>
    </location>
</feature>
<feature type="region of interest" description="Disordered" evidence="1">
    <location>
        <begin position="544"/>
        <end position="570"/>
    </location>
</feature>
<dbReference type="InterPro" id="IPR013783">
    <property type="entry name" value="Ig-like_fold"/>
</dbReference>
<keyword evidence="2" id="KW-0732">Signal</keyword>
<dbReference type="Gene3D" id="2.60.40.10">
    <property type="entry name" value="Immunoglobulins"/>
    <property type="match status" value="4"/>
</dbReference>
<organism evidence="4 5">
    <name type="scientific">Clostridium collagenovorans DSM 3089</name>
    <dbReference type="NCBI Taxonomy" id="1121306"/>
    <lineage>
        <taxon>Bacteria</taxon>
        <taxon>Bacillati</taxon>
        <taxon>Bacillota</taxon>
        <taxon>Clostridia</taxon>
        <taxon>Eubacteriales</taxon>
        <taxon>Clostridiaceae</taxon>
        <taxon>Clostridium</taxon>
    </lineage>
</organism>
<feature type="domain" description="Pesticidal crystal protein Cry22Aa Ig-like" evidence="3">
    <location>
        <begin position="383"/>
        <end position="440"/>
    </location>
</feature>
<feature type="compositionally biased region" description="Polar residues" evidence="1">
    <location>
        <begin position="544"/>
        <end position="567"/>
    </location>
</feature>
<gene>
    <name evidence="4" type="ORF">SAMN02745196_02737</name>
</gene>
<dbReference type="OrthoDB" id="9812811at2"/>
<evidence type="ECO:0000313" key="5">
    <source>
        <dbReference type="Proteomes" id="UP000184526"/>
    </source>
</evidence>